<dbReference type="Gene3D" id="2.130.10.10">
    <property type="entry name" value="YVTN repeat-like/Quinoprotein amine dehydrogenase"/>
    <property type="match status" value="1"/>
</dbReference>
<dbReference type="PANTHER" id="PTHR14604:SF4">
    <property type="entry name" value="F-BOX DOMAIN-CONTAINING PROTEIN"/>
    <property type="match status" value="1"/>
</dbReference>
<dbReference type="InterPro" id="IPR050995">
    <property type="entry name" value="WD-F-box_domain-protein"/>
</dbReference>
<dbReference type="EMBL" id="JAHQIW010003548">
    <property type="protein sequence ID" value="KAJ1359140.1"/>
    <property type="molecule type" value="Genomic_DNA"/>
</dbReference>
<sequence length="287" mass="32424">MVEQTDSLLNAAGDQRHVEISFFCKDTRIGDIPSAVYDVPVSATLENLNALVNRTIHSTNASWSDRRFEFLVGETFIRSTLAEFIEEYNVETESVLNIECILGKETPTPLHDITAPDWISSITISSSYLFSTTYSGEVLVIDRNGEKVLENQRDKGSALKCGVLMRKDIESKKLEGHQIVTGGENQILTLYEIENNAMIPKTVFRGHERSVECVDVNKECSRLVSGAFDSMIKVWNLECDQATVYEKDIDSDHNPKKRKEKLCHKGKDRLSFLENVITTWKNVIISV</sequence>
<dbReference type="InterPro" id="IPR036322">
    <property type="entry name" value="WD40_repeat_dom_sf"/>
</dbReference>
<dbReference type="PROSITE" id="PS00678">
    <property type="entry name" value="WD_REPEATS_1"/>
    <property type="match status" value="1"/>
</dbReference>
<evidence type="ECO:0000313" key="8">
    <source>
        <dbReference type="Proteomes" id="UP001196413"/>
    </source>
</evidence>
<evidence type="ECO:0000256" key="2">
    <source>
        <dbReference type="ARBA" id="ARBA00022574"/>
    </source>
</evidence>
<dbReference type="InterPro" id="IPR019775">
    <property type="entry name" value="WD40_repeat_CS"/>
</dbReference>
<dbReference type="PROSITE" id="PS50294">
    <property type="entry name" value="WD_REPEATS_REGION"/>
    <property type="match status" value="1"/>
</dbReference>
<dbReference type="Pfam" id="PF00400">
    <property type="entry name" value="WD40"/>
    <property type="match status" value="1"/>
</dbReference>
<reference evidence="7" key="1">
    <citation type="submission" date="2021-06" db="EMBL/GenBank/DDBJ databases">
        <title>Parelaphostrongylus tenuis whole genome reference sequence.</title>
        <authorList>
            <person name="Garwood T.J."/>
            <person name="Larsen P.A."/>
            <person name="Fountain-Jones N.M."/>
            <person name="Garbe J.R."/>
            <person name="Macchietto M.G."/>
            <person name="Kania S.A."/>
            <person name="Gerhold R.W."/>
            <person name="Richards J.E."/>
            <person name="Wolf T.M."/>
        </authorList>
    </citation>
    <scope>NUCLEOTIDE SEQUENCE</scope>
    <source>
        <strain evidence="7">MNPRO001-30</strain>
        <tissue evidence="7">Meninges</tissue>
    </source>
</reference>
<evidence type="ECO:0000313" key="7">
    <source>
        <dbReference type="EMBL" id="KAJ1359140.1"/>
    </source>
</evidence>
<comment type="subcellular location">
    <subcellularLocation>
        <location evidence="1">Nucleus</location>
        <location evidence="1">Nucleolus</location>
    </subcellularLocation>
</comment>
<evidence type="ECO:0000256" key="1">
    <source>
        <dbReference type="ARBA" id="ARBA00004604"/>
    </source>
</evidence>
<keyword evidence="3" id="KW-0677">Repeat</keyword>
<dbReference type="InterPro" id="IPR001680">
    <property type="entry name" value="WD40_rpt"/>
</dbReference>
<dbReference type="PROSITE" id="PS50082">
    <property type="entry name" value="WD_REPEATS_2"/>
    <property type="match status" value="1"/>
</dbReference>
<dbReference type="PANTHER" id="PTHR14604">
    <property type="entry name" value="WD40 REPEAT PF20"/>
    <property type="match status" value="1"/>
</dbReference>
<evidence type="ECO:0000256" key="3">
    <source>
        <dbReference type="ARBA" id="ARBA00022737"/>
    </source>
</evidence>
<dbReference type="GO" id="GO:0005730">
    <property type="term" value="C:nucleolus"/>
    <property type="evidence" value="ECO:0007669"/>
    <property type="project" value="UniProtKB-SubCell"/>
</dbReference>
<dbReference type="Pfam" id="PF08154">
    <property type="entry name" value="NLE"/>
    <property type="match status" value="1"/>
</dbReference>
<dbReference type="InterPro" id="IPR012972">
    <property type="entry name" value="NLE"/>
</dbReference>
<evidence type="ECO:0000256" key="4">
    <source>
        <dbReference type="ARBA" id="ARBA00023242"/>
    </source>
</evidence>
<feature type="domain" description="NLE" evidence="6">
    <location>
        <begin position="18"/>
        <end position="85"/>
    </location>
</feature>
<dbReference type="AlphaFoldDB" id="A0AAD5QRP7"/>
<keyword evidence="2 5" id="KW-0853">WD repeat</keyword>
<accession>A0AAD5QRP7</accession>
<gene>
    <name evidence="7" type="ORF">KIN20_017793</name>
</gene>
<dbReference type="Proteomes" id="UP001196413">
    <property type="component" value="Unassembled WGS sequence"/>
</dbReference>
<keyword evidence="4" id="KW-0539">Nucleus</keyword>
<feature type="repeat" description="WD" evidence="5">
    <location>
        <begin position="204"/>
        <end position="245"/>
    </location>
</feature>
<keyword evidence="8" id="KW-1185">Reference proteome</keyword>
<dbReference type="InterPro" id="IPR015943">
    <property type="entry name" value="WD40/YVTN_repeat-like_dom_sf"/>
</dbReference>
<organism evidence="7 8">
    <name type="scientific">Parelaphostrongylus tenuis</name>
    <name type="common">Meningeal worm</name>
    <dbReference type="NCBI Taxonomy" id="148309"/>
    <lineage>
        <taxon>Eukaryota</taxon>
        <taxon>Metazoa</taxon>
        <taxon>Ecdysozoa</taxon>
        <taxon>Nematoda</taxon>
        <taxon>Chromadorea</taxon>
        <taxon>Rhabditida</taxon>
        <taxon>Rhabditina</taxon>
        <taxon>Rhabditomorpha</taxon>
        <taxon>Strongyloidea</taxon>
        <taxon>Metastrongylidae</taxon>
        <taxon>Parelaphostrongylus</taxon>
    </lineage>
</organism>
<name>A0AAD5QRP7_PARTN</name>
<dbReference type="SMART" id="SM00320">
    <property type="entry name" value="WD40"/>
    <property type="match status" value="2"/>
</dbReference>
<proteinExistence type="predicted"/>
<comment type="caution">
    <text evidence="7">The sequence shown here is derived from an EMBL/GenBank/DDBJ whole genome shotgun (WGS) entry which is preliminary data.</text>
</comment>
<evidence type="ECO:0000256" key="5">
    <source>
        <dbReference type="PROSITE-ProRule" id="PRU00221"/>
    </source>
</evidence>
<protein>
    <recommendedName>
        <fullName evidence="6">NLE domain-containing protein</fullName>
    </recommendedName>
</protein>
<dbReference type="SUPFAM" id="SSF50978">
    <property type="entry name" value="WD40 repeat-like"/>
    <property type="match status" value="1"/>
</dbReference>
<evidence type="ECO:0000259" key="6">
    <source>
        <dbReference type="Pfam" id="PF08154"/>
    </source>
</evidence>